<dbReference type="InterPro" id="IPR011009">
    <property type="entry name" value="Kinase-like_dom_sf"/>
</dbReference>
<reference evidence="6 7" key="1">
    <citation type="journal article" date="2019" name="Int. J. Syst. Evol. Microbiol.">
        <title>Methanofervidicoccus abyssi gen. nov., sp. nov., a hydrogenotrophic methanogen, isolated from a hydrothermal vent chimney in the Mid-Cayman Spreading Center, the Caribbean Sea.</title>
        <authorList>
            <person name="Sakai S."/>
            <person name="Takaki Y."/>
            <person name="Miyazaki M."/>
            <person name="Ogawara M."/>
            <person name="Yanagawa K."/>
            <person name="Miyazaki J."/>
            <person name="Takai K."/>
        </authorList>
    </citation>
    <scope>NUCLEOTIDE SEQUENCE [LARGE SCALE GENOMIC DNA]</scope>
    <source>
        <strain evidence="6 7">HHB</strain>
    </source>
</reference>
<dbReference type="SMART" id="SM00220">
    <property type="entry name" value="S_TKc"/>
    <property type="match status" value="1"/>
</dbReference>
<keyword evidence="4" id="KW-0812">Transmembrane</keyword>
<dbReference type="RefSeq" id="WP_192893831.1">
    <property type="nucleotide sequence ID" value="NZ_BFAX01000004.1"/>
</dbReference>
<dbReference type="SMART" id="SM00564">
    <property type="entry name" value="PQQ"/>
    <property type="match status" value="6"/>
</dbReference>
<organism evidence="6 7">
    <name type="scientific">Methanofervidicoccus abyssi</name>
    <dbReference type="NCBI Taxonomy" id="2082189"/>
    <lineage>
        <taxon>Archaea</taxon>
        <taxon>Methanobacteriati</taxon>
        <taxon>Methanobacteriota</taxon>
        <taxon>Methanomada group</taxon>
        <taxon>Methanococci</taxon>
        <taxon>Methanococcales</taxon>
        <taxon>Methanofervidicoccus</taxon>
    </lineage>
</organism>
<dbReference type="Pfam" id="PF25292">
    <property type="entry name" value="Beta-prop_CGLA"/>
    <property type="match status" value="1"/>
</dbReference>
<feature type="transmembrane region" description="Helical" evidence="4">
    <location>
        <begin position="518"/>
        <end position="538"/>
    </location>
</feature>
<dbReference type="InterPro" id="IPR015943">
    <property type="entry name" value="WD40/YVTN_repeat-like_dom_sf"/>
</dbReference>
<dbReference type="InterPro" id="IPR000719">
    <property type="entry name" value="Prot_kinase_dom"/>
</dbReference>
<dbReference type="InterPro" id="IPR017441">
    <property type="entry name" value="Protein_kinase_ATP_BS"/>
</dbReference>
<dbReference type="OrthoDB" id="41005at2157"/>
<dbReference type="PROSITE" id="PS50082">
    <property type="entry name" value="WD_REPEATS_2"/>
    <property type="match status" value="1"/>
</dbReference>
<dbReference type="InterPro" id="IPR008271">
    <property type="entry name" value="Ser/Thr_kinase_AS"/>
</dbReference>
<feature type="coiled-coil region" evidence="3">
    <location>
        <begin position="832"/>
        <end position="869"/>
    </location>
</feature>
<keyword evidence="1" id="KW-0547">Nucleotide-binding</keyword>
<gene>
    <name evidence="6" type="ORF">MHHB_P1112</name>
</gene>
<keyword evidence="4" id="KW-1133">Transmembrane helix</keyword>
<feature type="domain" description="Protein kinase" evidence="5">
    <location>
        <begin position="580"/>
        <end position="840"/>
    </location>
</feature>
<dbReference type="InterPro" id="IPR011047">
    <property type="entry name" value="Quinoprotein_ADH-like_sf"/>
</dbReference>
<protein>
    <submittedName>
        <fullName evidence="6">Peptide/nickel transport system substrate-binding protein</fullName>
    </submittedName>
</protein>
<keyword evidence="3" id="KW-0175">Coiled coil</keyword>
<dbReference type="PROSITE" id="PS00107">
    <property type="entry name" value="PROTEIN_KINASE_ATP"/>
    <property type="match status" value="1"/>
</dbReference>
<dbReference type="EMBL" id="BFAX01000004">
    <property type="protein sequence ID" value="GBF36882.1"/>
    <property type="molecule type" value="Genomic_DNA"/>
</dbReference>
<comment type="caution">
    <text evidence="6">The sequence shown here is derived from an EMBL/GenBank/DDBJ whole genome shotgun (WGS) entry which is preliminary data.</text>
</comment>
<dbReference type="GO" id="GO:0005524">
    <property type="term" value="F:ATP binding"/>
    <property type="evidence" value="ECO:0007669"/>
    <property type="project" value="UniProtKB-KW"/>
</dbReference>
<evidence type="ECO:0000256" key="2">
    <source>
        <dbReference type="ARBA" id="ARBA00022840"/>
    </source>
</evidence>
<dbReference type="Pfam" id="PF08308">
    <property type="entry name" value="PEGA"/>
    <property type="match status" value="2"/>
</dbReference>
<dbReference type="InterPro" id="IPR013229">
    <property type="entry name" value="PEGA"/>
</dbReference>
<sequence>MKLKNLIIGFLLIGIFVNVGFVFGEDIKYTAVWKYDTGGWVDSVSITPDGNYIVAGGNGIYLFNNNGDLLWKYEKDLVYISSVSITPDGKYIVAGVGDTISGGAIGHINNGIYLFNNNGNLLWRYQPEDDVTSVAITPDGKYIAIGSGGFNDNIYLFNNNGDELWKYKTDEYWVNSVSITPDGNYIVAGSEDKNVYLFNREGRLLWKYETGNLVWSVSITPDGNYIVAGSWDGNVYLFNKEGRLLWKYETGGAVESVSITPDGNYIVAGSNDSNVYLFNKEGRLLWKYETGGAVESVSITPDGNYIVAGSWDGNVYLFNREGRLLWNYWTGSNVRSVSITPNDKYIVAGNGNGSVYLFKAIITGSLYVDSNPTGAKIYINGSYKGTTPKTITGLSPGEYTITLKKDGYKDYTEIVYISPGDSKRVYVNLKPITGSLYVDSNPTGAKIYINGSYKGTTPKTITGLSPGEYTITLKKDGYKDYTEIVYISPGLSKTVNAKLEAIPTININYININHGSNIILILLLFIGLIVVWGGARFIRKRKKKQNKVDESEKSITKQETTNKELVSDIPDFPAELLNKYIPLEKLGEGGFGKVFKVKRKGGTQPLALKVPTFDEKAKKYLLKEIKAWKNLNHPNIVKMYDAYEEPIPHIEMEYIEGYNLNGKLIKDLGEYPKPLNPKDAIKLIKQIAEGLKHAHDKNIIHRDIKPSNILLTQNLTPKITDWGLAKIGAKSTTATTTKGLTLIYSAPEQIDEEEYGKTDKRTDIYQLGVLFYELLTGRLPYEGITPTQVSLKIINPNKKPTLPSKINPELSTFDGILEKLLAKKKEDRFQSIDEFLDALNSLEELTKEKEELRRTLTKTTQKLKISTDKKEINRLIKDLIDITTKLALNCAKVNDKVGLLETLESLENYVKSEENKRELRGAIAHIEYLIKESIPLGKDTIEKLEVLLNRIKREWK</sequence>
<evidence type="ECO:0000256" key="3">
    <source>
        <dbReference type="SAM" id="Coils"/>
    </source>
</evidence>
<proteinExistence type="predicted"/>
<dbReference type="PANTHER" id="PTHR24348:SF68">
    <property type="entry name" value="SERINE_THREONINE-PROTEIN KINASE ATG1C"/>
    <property type="match status" value="1"/>
</dbReference>
<dbReference type="SMART" id="SM00320">
    <property type="entry name" value="WD40"/>
    <property type="match status" value="8"/>
</dbReference>
<dbReference type="GO" id="GO:0004674">
    <property type="term" value="F:protein serine/threonine kinase activity"/>
    <property type="evidence" value="ECO:0007669"/>
    <property type="project" value="InterPro"/>
</dbReference>
<dbReference type="InterPro" id="IPR001680">
    <property type="entry name" value="WD40_rpt"/>
</dbReference>
<dbReference type="PANTHER" id="PTHR24348">
    <property type="entry name" value="SERINE/THREONINE-PROTEIN KINASE UNC-51-RELATED"/>
    <property type="match status" value="1"/>
</dbReference>
<dbReference type="GO" id="GO:0005737">
    <property type="term" value="C:cytoplasm"/>
    <property type="evidence" value="ECO:0007669"/>
    <property type="project" value="TreeGrafter"/>
</dbReference>
<evidence type="ECO:0000256" key="1">
    <source>
        <dbReference type="ARBA" id="ARBA00022741"/>
    </source>
</evidence>
<evidence type="ECO:0000256" key="4">
    <source>
        <dbReference type="SAM" id="Phobius"/>
    </source>
</evidence>
<dbReference type="CDD" id="cd14014">
    <property type="entry name" value="STKc_PknB_like"/>
    <property type="match status" value="1"/>
</dbReference>
<accession>A0A401HRQ9</accession>
<dbReference type="Pfam" id="PF00069">
    <property type="entry name" value="Pkinase"/>
    <property type="match status" value="1"/>
</dbReference>
<dbReference type="SUPFAM" id="SSF50998">
    <property type="entry name" value="Quinoprotein alcohol dehydrogenase-like"/>
    <property type="match status" value="1"/>
</dbReference>
<keyword evidence="2" id="KW-0067">ATP-binding</keyword>
<dbReference type="Proteomes" id="UP000290527">
    <property type="component" value="Unassembled WGS sequence"/>
</dbReference>
<dbReference type="SUPFAM" id="SSF56112">
    <property type="entry name" value="Protein kinase-like (PK-like)"/>
    <property type="match status" value="1"/>
</dbReference>
<dbReference type="PROSITE" id="PS50011">
    <property type="entry name" value="PROTEIN_KINASE_DOM"/>
    <property type="match status" value="1"/>
</dbReference>
<keyword evidence="4" id="KW-0472">Membrane</keyword>
<evidence type="ECO:0000259" key="5">
    <source>
        <dbReference type="PROSITE" id="PS50011"/>
    </source>
</evidence>
<dbReference type="Gene3D" id="2.130.10.10">
    <property type="entry name" value="YVTN repeat-like/Quinoprotein amine dehydrogenase"/>
    <property type="match status" value="2"/>
</dbReference>
<dbReference type="InterPro" id="IPR018391">
    <property type="entry name" value="PQQ_b-propeller_rpt"/>
</dbReference>
<dbReference type="InterPro" id="IPR057420">
    <property type="entry name" value="Beta-prop_CGLA"/>
</dbReference>
<dbReference type="Pfam" id="PF13360">
    <property type="entry name" value="PQQ_2"/>
    <property type="match status" value="1"/>
</dbReference>
<keyword evidence="7" id="KW-1185">Reference proteome</keyword>
<dbReference type="InterPro" id="IPR002372">
    <property type="entry name" value="PQQ_rpt_dom"/>
</dbReference>
<evidence type="ECO:0000313" key="6">
    <source>
        <dbReference type="EMBL" id="GBF36882.1"/>
    </source>
</evidence>
<dbReference type="InterPro" id="IPR045269">
    <property type="entry name" value="Atg1-like"/>
</dbReference>
<dbReference type="PROSITE" id="PS00108">
    <property type="entry name" value="PROTEIN_KINASE_ST"/>
    <property type="match status" value="1"/>
</dbReference>
<dbReference type="AlphaFoldDB" id="A0A401HRQ9"/>
<dbReference type="Gene3D" id="1.10.510.10">
    <property type="entry name" value="Transferase(Phosphotransferase) domain 1"/>
    <property type="match status" value="1"/>
</dbReference>
<evidence type="ECO:0000313" key="7">
    <source>
        <dbReference type="Proteomes" id="UP000290527"/>
    </source>
</evidence>
<name>A0A401HRQ9_9EURY</name>